<dbReference type="PATRIC" id="fig|1441930.4.peg.323"/>
<dbReference type="KEGG" id="sfo:Z042_01570"/>
<evidence type="ECO:0000313" key="3">
    <source>
        <dbReference type="Proteomes" id="UP000019030"/>
    </source>
</evidence>
<dbReference type="HOGENOM" id="CLU_112412_0_0_6"/>
<keyword evidence="3" id="KW-1185">Reference proteome</keyword>
<reference evidence="2 3" key="1">
    <citation type="submission" date="2014-01" db="EMBL/GenBank/DDBJ databases">
        <title>Isolation of Serratia multitudinisentens RB-25 from Ex-Landfill site.</title>
        <authorList>
            <person name="Robson E.H.J."/>
        </authorList>
    </citation>
    <scope>NUCLEOTIDE SEQUENCE [LARGE SCALE GENOMIC DNA]</scope>
    <source>
        <strain evidence="2 3">RB-25</strain>
    </source>
</reference>
<organism evidence="2 3">
    <name type="scientific">Chania multitudinisentens RB-25</name>
    <dbReference type="NCBI Taxonomy" id="1441930"/>
    <lineage>
        <taxon>Bacteria</taxon>
        <taxon>Pseudomonadati</taxon>
        <taxon>Pseudomonadota</taxon>
        <taxon>Gammaproteobacteria</taxon>
        <taxon>Enterobacterales</taxon>
        <taxon>Yersiniaceae</taxon>
        <taxon>Chania</taxon>
    </lineage>
</organism>
<dbReference type="RefSeq" id="WP_024911035.1">
    <property type="nucleotide sequence ID" value="NZ_CP007044.2"/>
</dbReference>
<dbReference type="NCBIfam" id="TIGR01635">
    <property type="entry name" value="tail_comp_S"/>
    <property type="match status" value="2"/>
</dbReference>
<dbReference type="Pfam" id="PF05069">
    <property type="entry name" value="Phage_tail_S"/>
    <property type="match status" value="2"/>
</dbReference>
<evidence type="ECO:0000313" key="2">
    <source>
        <dbReference type="EMBL" id="AHG18470.1"/>
    </source>
</evidence>
<dbReference type="eggNOG" id="COG5005">
    <property type="taxonomic scope" value="Bacteria"/>
</dbReference>
<dbReference type="Proteomes" id="UP000019030">
    <property type="component" value="Chromosome"/>
</dbReference>
<evidence type="ECO:0008006" key="4">
    <source>
        <dbReference type="Google" id="ProtNLM"/>
    </source>
</evidence>
<dbReference type="InterPro" id="IPR006522">
    <property type="entry name" value="Phage_virion_morphogenesis"/>
</dbReference>
<sequence length="209" mass="24530">MNDTNELAQLEKELQDMLRNVEPARRRMMVKKLAQVLRKGQQQRIAKQQNADGTTYQARSPRTEVTQQRLRFIYFGELRDLKNWKREHKRITGWDNKRSAIRTFLYDRIERYISVETATTTRRVKKPQPMFRRLRTASFLRANAAGDSAAVGFDGVAARIATVHQYGLEDQVNPSVRTRYPLRELLGVTNEDRDLMFDAVLDFIVGKRW</sequence>
<dbReference type="EMBL" id="CP007044">
    <property type="protein sequence ID" value="AHG18470.1"/>
    <property type="molecule type" value="Genomic_DNA"/>
</dbReference>
<protein>
    <recommendedName>
        <fullName evidence="4">Tail protein</fullName>
    </recommendedName>
</protein>
<proteinExistence type="predicted"/>
<dbReference type="AlphaFoldDB" id="W0L917"/>
<evidence type="ECO:0000256" key="1">
    <source>
        <dbReference type="SAM" id="MobiDB-lite"/>
    </source>
</evidence>
<dbReference type="OrthoDB" id="6402405at2"/>
<name>W0L917_9GAMM</name>
<gene>
    <name evidence="2" type="ORF">Z042_01570</name>
</gene>
<accession>W0L917</accession>
<feature type="region of interest" description="Disordered" evidence="1">
    <location>
        <begin position="41"/>
        <end position="61"/>
    </location>
</feature>
<reference evidence="2 3" key="2">
    <citation type="submission" date="2015-03" db="EMBL/GenBank/DDBJ databases">
        <authorList>
            <person name="Chan K.-G."/>
        </authorList>
    </citation>
    <scope>NUCLEOTIDE SEQUENCE [LARGE SCALE GENOMIC DNA]</scope>
    <source>
        <strain evidence="2 3">RB-25</strain>
    </source>
</reference>
<dbReference type="STRING" id="1441930.Z042_01570"/>